<accession>A0A8C1KR37</accession>
<feature type="domain" description="MACPF" evidence="3">
    <location>
        <begin position="697"/>
        <end position="870"/>
    </location>
</feature>
<dbReference type="GO" id="GO:0007158">
    <property type="term" value="P:neuron cell-cell adhesion"/>
    <property type="evidence" value="ECO:0007669"/>
    <property type="project" value="TreeGrafter"/>
</dbReference>
<dbReference type="PANTHER" id="PTHR16592:SF2">
    <property type="entry name" value="ASTROTACTIN-2"/>
    <property type="match status" value="1"/>
</dbReference>
<dbReference type="PANTHER" id="PTHR16592">
    <property type="entry name" value="ASTROTACTIN-1-LIKE"/>
    <property type="match status" value="1"/>
</dbReference>
<feature type="domain" description="EGF-like" evidence="2">
    <location>
        <begin position="548"/>
        <end position="597"/>
    </location>
</feature>
<dbReference type="Pfam" id="PF18411">
    <property type="entry name" value="Annexin_2"/>
    <property type="match status" value="1"/>
</dbReference>
<dbReference type="InterPro" id="IPR045574">
    <property type="entry name" value="ASTN1_2_Fn3"/>
</dbReference>
<reference evidence="4" key="2">
    <citation type="submission" date="2025-09" db="UniProtKB">
        <authorList>
            <consortium name="Ensembl"/>
        </authorList>
    </citation>
    <scope>IDENTIFICATION</scope>
</reference>
<dbReference type="InterPro" id="IPR020864">
    <property type="entry name" value="MACPF"/>
</dbReference>
<evidence type="ECO:0000256" key="1">
    <source>
        <dbReference type="SAM" id="Phobius"/>
    </source>
</evidence>
<evidence type="ECO:0000313" key="4">
    <source>
        <dbReference type="Ensembl" id="ENSCCRP00010049032.1"/>
    </source>
</evidence>
<feature type="domain" description="EGF-like" evidence="2">
    <location>
        <begin position="359"/>
        <end position="396"/>
    </location>
</feature>
<dbReference type="InterPro" id="IPR040510">
    <property type="entry name" value="ASTN_2_hairpin"/>
</dbReference>
<dbReference type="SMART" id="SM00457">
    <property type="entry name" value="MACPF"/>
    <property type="match status" value="1"/>
</dbReference>
<protein>
    <submittedName>
        <fullName evidence="4">Astrotactin 2</fullName>
    </submittedName>
</protein>
<feature type="domain" description="EGF-like" evidence="2">
    <location>
        <begin position="500"/>
        <end position="541"/>
    </location>
</feature>
<dbReference type="InterPro" id="IPR045575">
    <property type="entry name" value="ASTN_1_2_N"/>
</dbReference>
<dbReference type="InterPro" id="IPR040685">
    <property type="entry name" value="Annexin-like"/>
</dbReference>
<dbReference type="Pfam" id="PF19441">
    <property type="entry name" value="ASTN_1_2_N"/>
    <property type="match status" value="2"/>
</dbReference>
<organism evidence="4 5">
    <name type="scientific">Cyprinus carpio</name>
    <name type="common">Common carp</name>
    <dbReference type="NCBI Taxonomy" id="7962"/>
    <lineage>
        <taxon>Eukaryota</taxon>
        <taxon>Metazoa</taxon>
        <taxon>Chordata</taxon>
        <taxon>Craniata</taxon>
        <taxon>Vertebrata</taxon>
        <taxon>Euteleostomi</taxon>
        <taxon>Actinopterygii</taxon>
        <taxon>Neopterygii</taxon>
        <taxon>Teleostei</taxon>
        <taxon>Ostariophysi</taxon>
        <taxon>Cypriniformes</taxon>
        <taxon>Cyprinidae</taxon>
        <taxon>Cyprininae</taxon>
        <taxon>Cyprinus</taxon>
    </lineage>
</organism>
<evidence type="ECO:0000259" key="2">
    <source>
        <dbReference type="SMART" id="SM00181"/>
    </source>
</evidence>
<feature type="transmembrane region" description="Helical" evidence="1">
    <location>
        <begin position="277"/>
        <end position="298"/>
    </location>
</feature>
<proteinExistence type="predicted"/>
<evidence type="ECO:0000313" key="5">
    <source>
        <dbReference type="Proteomes" id="UP000694427"/>
    </source>
</evidence>
<dbReference type="Pfam" id="PF01823">
    <property type="entry name" value="MACPF"/>
    <property type="match status" value="1"/>
</dbReference>
<dbReference type="SMART" id="SM00181">
    <property type="entry name" value="EGF"/>
    <property type="match status" value="3"/>
</dbReference>
<keyword evidence="5" id="KW-1185">Reference proteome</keyword>
<keyword evidence="1" id="KW-1133">Transmembrane helix</keyword>
<dbReference type="InterPro" id="IPR026995">
    <property type="entry name" value="Astrotactin"/>
</dbReference>
<dbReference type="GO" id="GO:0001764">
    <property type="term" value="P:neuron migration"/>
    <property type="evidence" value="ECO:0007669"/>
    <property type="project" value="InterPro"/>
</dbReference>
<name>A0A8C1KR37_CYPCA</name>
<dbReference type="GO" id="GO:0016020">
    <property type="term" value="C:membrane"/>
    <property type="evidence" value="ECO:0007669"/>
    <property type="project" value="TreeGrafter"/>
</dbReference>
<keyword evidence="1" id="KW-0472">Membrane</keyword>
<keyword evidence="1" id="KW-0812">Transmembrane</keyword>
<dbReference type="Pfam" id="PF19743">
    <property type="entry name" value="ASTN1_2_fn3"/>
    <property type="match status" value="1"/>
</dbReference>
<dbReference type="Proteomes" id="UP000694427">
    <property type="component" value="Unplaced"/>
</dbReference>
<feature type="transmembrane region" description="Helical" evidence="1">
    <location>
        <begin position="75"/>
        <end position="99"/>
    </location>
</feature>
<dbReference type="AlphaFoldDB" id="A0A8C1KR37"/>
<dbReference type="GO" id="GO:0005768">
    <property type="term" value="C:endosome"/>
    <property type="evidence" value="ECO:0007669"/>
    <property type="project" value="TreeGrafter"/>
</dbReference>
<dbReference type="Ensembl" id="ENSCCRT00010053760.1">
    <property type="protein sequence ID" value="ENSCCRP00010049032.1"/>
    <property type="gene ID" value="ENSCCRG00010020292.1"/>
</dbReference>
<evidence type="ECO:0000259" key="3">
    <source>
        <dbReference type="SMART" id="SM00457"/>
    </source>
</evidence>
<reference evidence="4" key="1">
    <citation type="submission" date="2025-08" db="UniProtKB">
        <authorList>
            <consortium name="Ensembl"/>
        </authorList>
    </citation>
    <scope>IDENTIFICATION</scope>
</reference>
<sequence>KECRHEGRLFTCCLMLRKSMSGTGIDISQVHWKQQWLENGTLYFHVSMSSSEQQSQATQPTIREPPRVLHEHMHLLHISVMGGLIALLLLILLFTLVLYTRQRWCRRRRAPQKSASTEATHEIHYIPSVLLGPTHSRDSFRGPRPLQHSSVIGMPIRETPILDDCDCEEDEQPGHLLDGKAHLEDDLCSQGTHSVDSLGKGMGEANHKHSLDNRGESFIVTVAQSVVYRTVFVFLFEAGGVFGRQVDSGSEMDDDTQLKFYTEHRGRRRSKGCPQSPMSKATLTLITVCTCVVAVVYGTQTSCPLTVKVTLHVPEHFIADGSSFVVSMGSYLDVSNWLNPAKLTLYYQTNTSTQWVRDYCGQRTTDPCEQLCDQDTGECSCLEGYAPDPEHNHLCIRTDWGRNEGPWPYSNLERGYDLVTGEQAPEKIFRSSYSLGQGLWLPVSKSFVVPPVELSINPIASCKTDVLVTEDPGEVREEAIMSTYFETVDDLLASFGPVRDCSKDNGGCRKNFKCVSDRRMDSTGCMCPEGLRPMKDGSGCYDYSLGTDCTDGFNGGCEQLCLQQLVPLPDDPTSSNVLMFCGCVQEYKLAADGRSCLLLADHCQGPKCSKQDSRFNGTLFSEMLRGYNNKTQQVILGQVFQMTFRDNNFIKDFPQLADGLMVIPLPVEEQCRGVLSEPLPNLQLLSGDAQFSEATGYPMMQQWRVRSNLYRVKLSAITLSTDFSKVLKSLTADSTRDELLAFIQQYGSHYISEALYGSELTCNIYFPSKKSQQQLWLQYQKGNVSDTSKCLSITTQLLSDDLVAGVEIRCQEKGSCPAACHLCRQAGREMPSPTPVLLEVSRIVPLYSLVQDNVTKEVNEVLDATMSSYWCAGKGDVIENWCRCDLTALGKDGLPNCSPLRRPVLRLAPHLEPSSTMVALEWIDVEPLIGYKVSDYIIQHKRVEDPSEAEIYTGKHNSQACEQYYREQYLLHSTVNKKYTKIIADKVYNLYNGYTSGKEQQTAYNTLMEISPPLLYRVQHHYNSHYEKFGDFVWRSEDELGPRKAHLILRRMDRISLFCRSLLRSGFIQSRTESMPYMLCRSDDTRPGGTLWHSSLHETQLACLEKVISVQRNIYGKSKLR</sequence>
<dbReference type="Gene3D" id="2.10.25.10">
    <property type="entry name" value="Laminin"/>
    <property type="match status" value="1"/>
</dbReference>
<dbReference type="Pfam" id="PF18577">
    <property type="entry name" value="ASTN_2_hairpin"/>
    <property type="match status" value="1"/>
</dbReference>
<dbReference type="InterPro" id="IPR000742">
    <property type="entry name" value="EGF"/>
</dbReference>